<dbReference type="InterPro" id="IPR011701">
    <property type="entry name" value="MFS"/>
</dbReference>
<feature type="transmembrane region" description="Helical" evidence="7">
    <location>
        <begin position="373"/>
        <end position="396"/>
    </location>
</feature>
<evidence type="ECO:0000256" key="4">
    <source>
        <dbReference type="ARBA" id="ARBA00022989"/>
    </source>
</evidence>
<dbReference type="GO" id="GO:0022857">
    <property type="term" value="F:transmembrane transporter activity"/>
    <property type="evidence" value="ECO:0007669"/>
    <property type="project" value="InterPro"/>
</dbReference>
<dbReference type="GO" id="GO:0005886">
    <property type="term" value="C:plasma membrane"/>
    <property type="evidence" value="ECO:0007669"/>
    <property type="project" value="UniProtKB-SubCell"/>
</dbReference>
<proteinExistence type="predicted"/>
<evidence type="ECO:0000313" key="11">
    <source>
        <dbReference type="Proteomes" id="UP000253817"/>
    </source>
</evidence>
<evidence type="ECO:0000256" key="2">
    <source>
        <dbReference type="ARBA" id="ARBA00022448"/>
    </source>
</evidence>
<dbReference type="SUPFAM" id="SSF103473">
    <property type="entry name" value="MFS general substrate transporter"/>
    <property type="match status" value="1"/>
</dbReference>
<dbReference type="EMBL" id="PPTT01000001">
    <property type="protein sequence ID" value="RDB71862.1"/>
    <property type="molecule type" value="Genomic_DNA"/>
</dbReference>
<dbReference type="AlphaFoldDB" id="A0A3N0J2A0"/>
<evidence type="ECO:0000259" key="8">
    <source>
        <dbReference type="PROSITE" id="PS50850"/>
    </source>
</evidence>
<evidence type="ECO:0000256" key="3">
    <source>
        <dbReference type="ARBA" id="ARBA00022692"/>
    </source>
</evidence>
<dbReference type="Proteomes" id="UP000270112">
    <property type="component" value="Unassembled WGS sequence"/>
</dbReference>
<name>A0A3N0J2A0_9ACTN</name>
<evidence type="ECO:0000256" key="6">
    <source>
        <dbReference type="SAM" id="MobiDB-lite"/>
    </source>
</evidence>
<comment type="subcellular location">
    <subcellularLocation>
        <location evidence="1">Cell membrane</location>
        <topology evidence="1">Multi-pass membrane protein</topology>
    </subcellularLocation>
</comment>
<dbReference type="RefSeq" id="WP_114544809.1">
    <property type="nucleotide sequence ID" value="NZ_PPTT01000001.1"/>
</dbReference>
<keyword evidence="3 7" id="KW-0812">Transmembrane</keyword>
<gene>
    <name evidence="9" type="ORF">C1876_00735</name>
    <name evidence="10" type="ORF">DMP09_02860</name>
</gene>
<evidence type="ECO:0000256" key="1">
    <source>
        <dbReference type="ARBA" id="ARBA00004651"/>
    </source>
</evidence>
<evidence type="ECO:0000256" key="7">
    <source>
        <dbReference type="SAM" id="Phobius"/>
    </source>
</evidence>
<feature type="region of interest" description="Disordered" evidence="6">
    <location>
        <begin position="411"/>
        <end position="435"/>
    </location>
</feature>
<feature type="transmembrane region" description="Helical" evidence="7">
    <location>
        <begin position="110"/>
        <end position="131"/>
    </location>
</feature>
<accession>A0A3N0J2A0</accession>
<keyword evidence="2" id="KW-0813">Transport</keyword>
<reference evidence="9 11" key="1">
    <citation type="journal article" date="2018" name="Elife">
        <title>Discovery and characterization of a prevalent human gut bacterial enzyme sufficient for the inactivation of a family of plant toxins.</title>
        <authorList>
            <person name="Koppel N."/>
            <person name="Bisanz J.E."/>
            <person name="Pandelia M.E."/>
            <person name="Turnbaugh P.J."/>
            <person name="Balskus E.P."/>
        </authorList>
    </citation>
    <scope>NUCLEOTIDE SEQUENCE [LARGE SCALE GENOMIC DNA]</scope>
    <source>
        <strain evidence="9 11">DSM 16107</strain>
    </source>
</reference>
<dbReference type="PANTHER" id="PTHR23502">
    <property type="entry name" value="MAJOR FACILITATOR SUPERFAMILY"/>
    <property type="match status" value="1"/>
</dbReference>
<keyword evidence="11" id="KW-1185">Reference proteome</keyword>
<dbReference type="InterPro" id="IPR036259">
    <property type="entry name" value="MFS_trans_sf"/>
</dbReference>
<sequence>MSLHTWLVRPQRRLGPLGLIALLVIGSLVTPLSLDMYTPAVPHMTEHFSTSESMVNLTLVGYFLFYAVGLLAFGPTSDRYGRKPVLLAGIFTYALGSALCAVSGSIGMLIAMRVLQALGAGAVSAVSTAVVKDAVVPERREALLSVVQVMFVVGPVLAPVVGALILQVADWRMTFWVLAGIGLFCAVLALLFDETLPADERYEGTVLGSVKQLGVVARNKGFSAFLGIVGLYNLPFMAYIAVGSYVYITFFGLSELEYSMYFAFAALLTAAGPFIWLMASRFVSARRFTSILLGVAIASGVAMLAVGEASPALFCLTFLAFALTEAAVRPYSTNILLSQQDGDTGAAASLINFAHTAIGCVGMLVAVLPWPNFVVGVGVIIVASMAVGLVGWVALLRSPIPLPGIKDAEAAKASNAPNAPEMQEAPETPETPHAR</sequence>
<dbReference type="Pfam" id="PF07690">
    <property type="entry name" value="MFS_1"/>
    <property type="match status" value="1"/>
</dbReference>
<feature type="transmembrane region" description="Helical" evidence="7">
    <location>
        <begin position="143"/>
        <end position="167"/>
    </location>
</feature>
<dbReference type="OrthoDB" id="9814303at2"/>
<reference evidence="12" key="2">
    <citation type="submission" date="2018-05" db="EMBL/GenBank/DDBJ databases">
        <title>Genome Sequencing of selected type strains of the family Eggerthellaceae.</title>
        <authorList>
            <person name="Danylec N."/>
            <person name="Stoll D.A."/>
            <person name="Doetsch A."/>
            <person name="Huch M."/>
        </authorList>
    </citation>
    <scope>NUCLEOTIDE SEQUENCE [LARGE SCALE GENOMIC DNA]</scope>
    <source>
        <strain evidence="12">DSM 16107</strain>
    </source>
</reference>
<protein>
    <submittedName>
        <fullName evidence="10">MFS transporter</fullName>
    </submittedName>
</protein>
<reference evidence="10" key="3">
    <citation type="journal article" date="2019" name="Microbiol. Resour. Announc.">
        <title>Draft Genome Sequences of Type Strains of Gordonibacter faecihominis, Paraeggerthella hongkongensis, Parvibacter caecicola,Slackia equolifaciens, Slackia faecicanis, and Slackia isoflavoniconvertens.</title>
        <authorList>
            <person name="Danylec N."/>
            <person name="Stoll D.A."/>
            <person name="Dotsch A."/>
            <person name="Huch M."/>
        </authorList>
    </citation>
    <scope>NUCLEOTIDE SEQUENCE</scope>
    <source>
        <strain evidence="10">DSM 16107</strain>
    </source>
</reference>
<dbReference type="PROSITE" id="PS50850">
    <property type="entry name" value="MFS"/>
    <property type="match status" value="1"/>
</dbReference>
<keyword evidence="5 7" id="KW-0472">Membrane</keyword>
<dbReference type="Proteomes" id="UP000253817">
    <property type="component" value="Unassembled WGS sequence"/>
</dbReference>
<feature type="transmembrane region" description="Helical" evidence="7">
    <location>
        <begin position="288"/>
        <end position="305"/>
    </location>
</feature>
<organism evidence="10 12">
    <name type="scientific">Eggerthella sinensis</name>
    <dbReference type="NCBI Taxonomy" id="242230"/>
    <lineage>
        <taxon>Bacteria</taxon>
        <taxon>Bacillati</taxon>
        <taxon>Actinomycetota</taxon>
        <taxon>Coriobacteriia</taxon>
        <taxon>Eggerthellales</taxon>
        <taxon>Eggerthellaceae</taxon>
        <taxon>Eggerthella</taxon>
    </lineage>
</organism>
<feature type="transmembrane region" description="Helical" evidence="7">
    <location>
        <begin position="85"/>
        <end position="104"/>
    </location>
</feature>
<feature type="transmembrane region" description="Helical" evidence="7">
    <location>
        <begin position="260"/>
        <end position="279"/>
    </location>
</feature>
<feature type="transmembrane region" description="Helical" evidence="7">
    <location>
        <begin position="54"/>
        <end position="73"/>
    </location>
</feature>
<evidence type="ECO:0000313" key="9">
    <source>
        <dbReference type="EMBL" id="RDB71862.1"/>
    </source>
</evidence>
<dbReference type="InterPro" id="IPR020846">
    <property type="entry name" value="MFS_dom"/>
</dbReference>
<feature type="transmembrane region" description="Helical" evidence="7">
    <location>
        <begin position="14"/>
        <end position="34"/>
    </location>
</feature>
<feature type="transmembrane region" description="Helical" evidence="7">
    <location>
        <begin position="173"/>
        <end position="192"/>
    </location>
</feature>
<dbReference type="Gene3D" id="1.20.1720.10">
    <property type="entry name" value="Multidrug resistance protein D"/>
    <property type="match status" value="1"/>
</dbReference>
<feature type="domain" description="Major facilitator superfamily (MFS) profile" evidence="8">
    <location>
        <begin position="19"/>
        <end position="400"/>
    </location>
</feature>
<evidence type="ECO:0000313" key="10">
    <source>
        <dbReference type="EMBL" id="RNM42840.1"/>
    </source>
</evidence>
<evidence type="ECO:0000313" key="12">
    <source>
        <dbReference type="Proteomes" id="UP000270112"/>
    </source>
</evidence>
<keyword evidence="4 7" id="KW-1133">Transmembrane helix</keyword>
<feature type="compositionally biased region" description="Low complexity" evidence="6">
    <location>
        <begin position="411"/>
        <end position="421"/>
    </location>
</feature>
<evidence type="ECO:0000256" key="5">
    <source>
        <dbReference type="ARBA" id="ARBA00023136"/>
    </source>
</evidence>
<comment type="caution">
    <text evidence="10">The sequence shown here is derived from an EMBL/GenBank/DDBJ whole genome shotgun (WGS) entry which is preliminary data.</text>
</comment>
<feature type="transmembrane region" description="Helical" evidence="7">
    <location>
        <begin position="221"/>
        <end position="248"/>
    </location>
</feature>
<dbReference type="EMBL" id="QICC01000006">
    <property type="protein sequence ID" value="RNM42840.1"/>
    <property type="molecule type" value="Genomic_DNA"/>
</dbReference>
<dbReference type="PANTHER" id="PTHR23502:SF132">
    <property type="entry name" value="POLYAMINE TRANSPORTER 2-RELATED"/>
    <property type="match status" value="1"/>
</dbReference>
<feature type="transmembrane region" description="Helical" evidence="7">
    <location>
        <begin position="349"/>
        <end position="367"/>
    </location>
</feature>